<dbReference type="Proteomes" id="UP001066276">
    <property type="component" value="Chromosome 11"/>
</dbReference>
<evidence type="ECO:0000313" key="2">
    <source>
        <dbReference type="EMBL" id="KAJ1089654.1"/>
    </source>
</evidence>
<name>A0AAV7LGM5_PLEWA</name>
<feature type="compositionally biased region" description="Polar residues" evidence="1">
    <location>
        <begin position="63"/>
        <end position="75"/>
    </location>
</feature>
<feature type="region of interest" description="Disordered" evidence="1">
    <location>
        <begin position="1"/>
        <end position="75"/>
    </location>
</feature>
<accession>A0AAV7LGM5</accession>
<organism evidence="2 3">
    <name type="scientific">Pleurodeles waltl</name>
    <name type="common">Iberian ribbed newt</name>
    <dbReference type="NCBI Taxonomy" id="8319"/>
    <lineage>
        <taxon>Eukaryota</taxon>
        <taxon>Metazoa</taxon>
        <taxon>Chordata</taxon>
        <taxon>Craniata</taxon>
        <taxon>Vertebrata</taxon>
        <taxon>Euteleostomi</taxon>
        <taxon>Amphibia</taxon>
        <taxon>Batrachia</taxon>
        <taxon>Caudata</taxon>
        <taxon>Salamandroidea</taxon>
        <taxon>Salamandridae</taxon>
        <taxon>Pleurodelinae</taxon>
        <taxon>Pleurodeles</taxon>
    </lineage>
</organism>
<evidence type="ECO:0000313" key="3">
    <source>
        <dbReference type="Proteomes" id="UP001066276"/>
    </source>
</evidence>
<comment type="caution">
    <text evidence="2">The sequence shown here is derived from an EMBL/GenBank/DDBJ whole genome shotgun (WGS) entry which is preliminary data.</text>
</comment>
<keyword evidence="3" id="KW-1185">Reference proteome</keyword>
<dbReference type="AlphaFoldDB" id="A0AAV7LGM5"/>
<evidence type="ECO:0000256" key="1">
    <source>
        <dbReference type="SAM" id="MobiDB-lite"/>
    </source>
</evidence>
<dbReference type="EMBL" id="JANPWB010000015">
    <property type="protein sequence ID" value="KAJ1089654.1"/>
    <property type="molecule type" value="Genomic_DNA"/>
</dbReference>
<reference evidence="2" key="1">
    <citation type="journal article" date="2022" name="bioRxiv">
        <title>Sequencing and chromosome-scale assembly of the giantPleurodeles waltlgenome.</title>
        <authorList>
            <person name="Brown T."/>
            <person name="Elewa A."/>
            <person name="Iarovenko S."/>
            <person name="Subramanian E."/>
            <person name="Araus A.J."/>
            <person name="Petzold A."/>
            <person name="Susuki M."/>
            <person name="Suzuki K.-i.T."/>
            <person name="Hayashi T."/>
            <person name="Toyoda A."/>
            <person name="Oliveira C."/>
            <person name="Osipova E."/>
            <person name="Leigh N.D."/>
            <person name="Simon A."/>
            <person name="Yun M.H."/>
        </authorList>
    </citation>
    <scope>NUCLEOTIDE SEQUENCE</scope>
    <source>
        <strain evidence="2">20211129_DDA</strain>
        <tissue evidence="2">Liver</tissue>
    </source>
</reference>
<gene>
    <name evidence="2" type="ORF">NDU88_002803</name>
</gene>
<proteinExistence type="predicted"/>
<protein>
    <submittedName>
        <fullName evidence="2">Uncharacterized protein</fullName>
    </submittedName>
</protein>
<sequence length="154" mass="16111">MVDVTGVIGRPPRHPLQARSGVSDPPLLEVKGDAADNPLCSRPIGGAVSGEGGPARGHKGPYVQTQAAGDSRGNTMDQYAIPGLVSQRASCHASGMNEDLGEPTRGELLQAIQDSQQVLESKIETVAIEVKLLCTDLRKVSEFYRAITGGGGHL</sequence>